<evidence type="ECO:0000259" key="3">
    <source>
        <dbReference type="SMART" id="SM01403"/>
    </source>
</evidence>
<proteinExistence type="predicted"/>
<keyword evidence="1" id="KW-0689">Ribosomal protein</keyword>
<reference evidence="4 5" key="1">
    <citation type="submission" date="2024-08" db="EMBL/GenBank/DDBJ databases">
        <authorList>
            <person name="Will J Nash"/>
            <person name="Angela Man"/>
            <person name="Seanna McTaggart"/>
            <person name="Kendall Baker"/>
            <person name="Tom Barker"/>
            <person name="Leah Catchpole"/>
            <person name="Alex Durrant"/>
            <person name="Karim Gharbi"/>
            <person name="Naomi Irish"/>
            <person name="Gemy Kaithakottil"/>
            <person name="Debby Ku"/>
            <person name="Aaliyah Providence"/>
            <person name="Felix Shaw"/>
            <person name="David Swarbreck"/>
            <person name="Chris Watkins"/>
            <person name="Ann M. McCartney"/>
            <person name="Giulio Formenti"/>
            <person name="Alice Mouton"/>
            <person name="Noel Vella"/>
            <person name="Bjorn M von Reumont"/>
            <person name="Adriana Vella"/>
            <person name="Wilfried Haerty"/>
        </authorList>
    </citation>
    <scope>NUCLEOTIDE SEQUENCE [LARGE SCALE GENOMIC DNA]</scope>
</reference>
<gene>
    <name evidence="4" type="ORF">XYLVIOL_LOCUS3389</name>
</gene>
<evidence type="ECO:0000313" key="5">
    <source>
        <dbReference type="Proteomes" id="UP001642520"/>
    </source>
</evidence>
<dbReference type="InterPro" id="IPR027487">
    <property type="entry name" value="Ribosomal_mL48"/>
</dbReference>
<dbReference type="PANTHER" id="PTHR13473:SF0">
    <property type="entry name" value="LARGE RIBOSOMAL SUBUNIT PROTEIN ML48"/>
    <property type="match status" value="1"/>
</dbReference>
<keyword evidence="5" id="KW-1185">Reference proteome</keyword>
<comment type="caution">
    <text evidence="4">The sequence shown here is derived from an EMBL/GenBank/DDBJ whole genome shotgun (WGS) entry which is preliminary data.</text>
</comment>
<dbReference type="InterPro" id="IPR027486">
    <property type="entry name" value="Ribosomal_uS10_dom"/>
</dbReference>
<dbReference type="PANTHER" id="PTHR13473">
    <property type="entry name" value="MITOCHONDRIAL RIBOSOMAL PROTEIN L48"/>
    <property type="match status" value="1"/>
</dbReference>
<keyword evidence="2" id="KW-0687">Ribonucleoprotein</keyword>
<accession>A0ABP1NC88</accession>
<dbReference type="EMBL" id="CAXAJV020001289">
    <property type="protein sequence ID" value="CAL7938622.1"/>
    <property type="molecule type" value="Genomic_DNA"/>
</dbReference>
<dbReference type="InterPro" id="IPR036838">
    <property type="entry name" value="Ribosomal_uS10_dom_sf"/>
</dbReference>
<evidence type="ECO:0000256" key="2">
    <source>
        <dbReference type="ARBA" id="ARBA00023274"/>
    </source>
</evidence>
<dbReference type="SMART" id="SM01403">
    <property type="entry name" value="Ribosomal_S10"/>
    <property type="match status" value="1"/>
</dbReference>
<protein>
    <recommendedName>
        <fullName evidence="3">Small ribosomal subunit protein uS10 domain-containing protein</fullName>
    </recommendedName>
</protein>
<evidence type="ECO:0000256" key="1">
    <source>
        <dbReference type="ARBA" id="ARBA00022980"/>
    </source>
</evidence>
<sequence length="175" mass="20276">MVLNVVKQVTTHYRCLIFKNTVRFYGIYSPPYLKKKNIEIPVYPVLNIQLTGYKYPLLENYQSFIHKLAKVLDITVEDSFALPHKEYKIKKFKKESSITESEYQLRIYERHVQISNVSSIKCPIFIRILEATLPEGVSAHIDNYDPSLKNKSLIPNKELLDLKANLNELLGGSSK</sequence>
<dbReference type="Gene3D" id="3.30.70.600">
    <property type="entry name" value="Ribosomal protein S10 domain"/>
    <property type="match status" value="1"/>
</dbReference>
<name>A0ABP1NC88_XYLVO</name>
<dbReference type="Pfam" id="PF00338">
    <property type="entry name" value="Ribosomal_S10"/>
    <property type="match status" value="1"/>
</dbReference>
<dbReference type="Proteomes" id="UP001642520">
    <property type="component" value="Unassembled WGS sequence"/>
</dbReference>
<dbReference type="SUPFAM" id="SSF54999">
    <property type="entry name" value="Ribosomal protein S10"/>
    <property type="match status" value="1"/>
</dbReference>
<feature type="domain" description="Small ribosomal subunit protein uS10" evidence="3">
    <location>
        <begin position="47"/>
        <end position="142"/>
    </location>
</feature>
<evidence type="ECO:0000313" key="4">
    <source>
        <dbReference type="EMBL" id="CAL7938622.1"/>
    </source>
</evidence>
<organism evidence="4 5">
    <name type="scientific">Xylocopa violacea</name>
    <name type="common">Violet carpenter bee</name>
    <name type="synonym">Apis violacea</name>
    <dbReference type="NCBI Taxonomy" id="135666"/>
    <lineage>
        <taxon>Eukaryota</taxon>
        <taxon>Metazoa</taxon>
        <taxon>Ecdysozoa</taxon>
        <taxon>Arthropoda</taxon>
        <taxon>Hexapoda</taxon>
        <taxon>Insecta</taxon>
        <taxon>Pterygota</taxon>
        <taxon>Neoptera</taxon>
        <taxon>Endopterygota</taxon>
        <taxon>Hymenoptera</taxon>
        <taxon>Apocrita</taxon>
        <taxon>Aculeata</taxon>
        <taxon>Apoidea</taxon>
        <taxon>Anthophila</taxon>
        <taxon>Apidae</taxon>
        <taxon>Xylocopa</taxon>
        <taxon>Xylocopa</taxon>
    </lineage>
</organism>